<keyword evidence="4" id="KW-1185">Reference proteome</keyword>
<dbReference type="InterPro" id="IPR011009">
    <property type="entry name" value="Kinase-like_dom_sf"/>
</dbReference>
<evidence type="ECO:0000259" key="2">
    <source>
        <dbReference type="PROSITE" id="PS50011"/>
    </source>
</evidence>
<dbReference type="Proteomes" id="UP001153555">
    <property type="component" value="Unassembled WGS sequence"/>
</dbReference>
<dbReference type="SUPFAM" id="SSF56112">
    <property type="entry name" value="Protein kinase-like (PK-like)"/>
    <property type="match status" value="1"/>
</dbReference>
<dbReference type="OrthoDB" id="8693905at2759"/>
<dbReference type="GO" id="GO:0005524">
    <property type="term" value="F:ATP binding"/>
    <property type="evidence" value="ECO:0007669"/>
    <property type="project" value="InterPro"/>
</dbReference>
<protein>
    <submittedName>
        <fullName evidence="3">Mitogen-activated protein kinase kinase kinase 20</fullName>
    </submittedName>
</protein>
<evidence type="ECO:0000256" key="1">
    <source>
        <dbReference type="SAM" id="MobiDB-lite"/>
    </source>
</evidence>
<dbReference type="Gene3D" id="1.10.510.10">
    <property type="entry name" value="Transferase(Phosphotransferase) domain 1"/>
    <property type="match status" value="1"/>
</dbReference>
<dbReference type="PANTHER" id="PTHR48011:SF103">
    <property type="entry name" value="MITOGEN-ACTIVATED PROTEIN KINASE KINASE KINASE YODA-LIKE"/>
    <property type="match status" value="1"/>
</dbReference>
<reference evidence="3" key="1">
    <citation type="submission" date="2019-12" db="EMBL/GenBank/DDBJ databases">
        <authorList>
            <person name="Scholes J."/>
        </authorList>
    </citation>
    <scope>NUCLEOTIDE SEQUENCE</scope>
</reference>
<evidence type="ECO:0000313" key="4">
    <source>
        <dbReference type="Proteomes" id="UP001153555"/>
    </source>
</evidence>
<dbReference type="InterPro" id="IPR008271">
    <property type="entry name" value="Ser/Thr_kinase_AS"/>
</dbReference>
<accession>A0A9N7MXF3</accession>
<proteinExistence type="predicted"/>
<feature type="compositionally biased region" description="Basic and acidic residues" evidence="1">
    <location>
        <begin position="269"/>
        <end position="288"/>
    </location>
</feature>
<keyword evidence="3" id="KW-0418">Kinase</keyword>
<dbReference type="Pfam" id="PF00069">
    <property type="entry name" value="Pkinase"/>
    <property type="match status" value="1"/>
</dbReference>
<feature type="domain" description="Protein kinase" evidence="2">
    <location>
        <begin position="1"/>
        <end position="219"/>
    </location>
</feature>
<dbReference type="GO" id="GO:0004672">
    <property type="term" value="F:protein kinase activity"/>
    <property type="evidence" value="ECO:0007669"/>
    <property type="project" value="InterPro"/>
</dbReference>
<feature type="region of interest" description="Disordered" evidence="1">
    <location>
        <begin position="238"/>
        <end position="311"/>
    </location>
</feature>
<evidence type="ECO:0000313" key="3">
    <source>
        <dbReference type="EMBL" id="CAA0816401.1"/>
    </source>
</evidence>
<dbReference type="PANTHER" id="PTHR48011">
    <property type="entry name" value="CCR4-NOT TRANSCRIPTIONAL COMPLEX SUBUNIT CAF120-RELATED"/>
    <property type="match status" value="1"/>
</dbReference>
<dbReference type="GO" id="GO:0007165">
    <property type="term" value="P:signal transduction"/>
    <property type="evidence" value="ECO:0007669"/>
    <property type="project" value="TreeGrafter"/>
</dbReference>
<dbReference type="SMART" id="SM00220">
    <property type="entry name" value="S_TKc"/>
    <property type="match status" value="1"/>
</dbReference>
<dbReference type="InterPro" id="IPR052751">
    <property type="entry name" value="Plant_MAPKKK"/>
</dbReference>
<comment type="caution">
    <text evidence="3">The sequence shown here is derived from an EMBL/GenBank/DDBJ whole genome shotgun (WGS) entry which is preliminary data.</text>
</comment>
<dbReference type="AlphaFoldDB" id="A0A9N7MXF3"/>
<dbReference type="PROSITE" id="PS00108">
    <property type="entry name" value="PROTEIN_KINASE_ST"/>
    <property type="match status" value="1"/>
</dbReference>
<name>A0A9N7MXF3_STRHE</name>
<dbReference type="EMBL" id="CACSLK010014277">
    <property type="protein sequence ID" value="CAA0816401.1"/>
    <property type="molecule type" value="Genomic_DNA"/>
</dbReference>
<dbReference type="InterPro" id="IPR000719">
    <property type="entry name" value="Prot_kinase_dom"/>
</dbReference>
<gene>
    <name evidence="3" type="ORF">SHERM_16267</name>
</gene>
<keyword evidence="3" id="KW-0808">Transferase</keyword>
<sequence>MAVKSADASYSSTLQKEKEVMTDLSASPYVIQCFADETTVGDNGLLAYNLLLEYASGLPELEVKMLARSILRGLSHVHESGYVHCDLKPDNILLVPKSGGFMAKIGDFGLAKRWKQHSRKRKRAGPEPMYLSPEAVADSDQEAPSDIWAVGCIVLEMLTGRPPWDGKKEEILERLGAGQEIPEIPKGLSKEASDFLKRCLVRKPMFRFTCGMLLNHTFFEGLGDDFDDDEVEELEESEEVAFCSSSSSAGGESEESEEGTFRSSSYGECKSEEAASRDFDRSEVESKEIPLQPAYERKHGPVGGPIIPAGV</sequence>
<organism evidence="3 4">
    <name type="scientific">Striga hermonthica</name>
    <name type="common">Purple witchweed</name>
    <name type="synonym">Buchnera hermonthica</name>
    <dbReference type="NCBI Taxonomy" id="68872"/>
    <lineage>
        <taxon>Eukaryota</taxon>
        <taxon>Viridiplantae</taxon>
        <taxon>Streptophyta</taxon>
        <taxon>Embryophyta</taxon>
        <taxon>Tracheophyta</taxon>
        <taxon>Spermatophyta</taxon>
        <taxon>Magnoliopsida</taxon>
        <taxon>eudicotyledons</taxon>
        <taxon>Gunneridae</taxon>
        <taxon>Pentapetalae</taxon>
        <taxon>asterids</taxon>
        <taxon>lamiids</taxon>
        <taxon>Lamiales</taxon>
        <taxon>Orobanchaceae</taxon>
        <taxon>Buchnereae</taxon>
        <taxon>Striga</taxon>
    </lineage>
</organism>
<feature type="compositionally biased region" description="Low complexity" evidence="1">
    <location>
        <begin position="240"/>
        <end position="251"/>
    </location>
</feature>
<dbReference type="PROSITE" id="PS50011">
    <property type="entry name" value="PROTEIN_KINASE_DOM"/>
    <property type="match status" value="1"/>
</dbReference>